<dbReference type="OrthoDB" id="9802815at2"/>
<dbReference type="Pfam" id="PF00551">
    <property type="entry name" value="Formyl_trans_N"/>
    <property type="match status" value="1"/>
</dbReference>
<reference evidence="8 9" key="1">
    <citation type="submission" date="2018-08" db="EMBL/GenBank/DDBJ databases">
        <title>Chitinophaga sp. K20C18050901, a novel bacterium isolated from forest soil.</title>
        <authorList>
            <person name="Wang C."/>
        </authorList>
    </citation>
    <scope>NUCLEOTIDE SEQUENCE [LARGE SCALE GENOMIC DNA]</scope>
    <source>
        <strain evidence="8 9">K20C18050901</strain>
    </source>
</reference>
<keyword evidence="3 5" id="KW-0808">Transferase</keyword>
<dbReference type="InterPro" id="IPR005794">
    <property type="entry name" value="Fmt"/>
</dbReference>
<name>A0A3E1NWF5_9BACT</name>
<dbReference type="InterPro" id="IPR041711">
    <property type="entry name" value="Met-tRNA-FMT_N"/>
</dbReference>
<keyword evidence="9" id="KW-1185">Reference proteome</keyword>
<dbReference type="PANTHER" id="PTHR11138">
    <property type="entry name" value="METHIONYL-TRNA FORMYLTRANSFERASE"/>
    <property type="match status" value="1"/>
</dbReference>
<dbReference type="CDD" id="cd08704">
    <property type="entry name" value="Met_tRNA_FMT_C"/>
    <property type="match status" value="1"/>
</dbReference>
<comment type="function">
    <text evidence="5">Attaches a formyl group to the free amino group of methionyl-tRNA(fMet). The formyl group appears to play a dual role in the initiator identity of N-formylmethionyl-tRNA by promoting its recognition by IF2 and preventing the misappropriation of this tRNA by the elongation apparatus.</text>
</comment>
<evidence type="ECO:0000256" key="2">
    <source>
        <dbReference type="ARBA" id="ARBA00012261"/>
    </source>
</evidence>
<comment type="catalytic activity">
    <reaction evidence="5">
        <text>L-methionyl-tRNA(fMet) + (6R)-10-formyltetrahydrofolate = N-formyl-L-methionyl-tRNA(fMet) + (6S)-5,6,7,8-tetrahydrofolate + H(+)</text>
        <dbReference type="Rhea" id="RHEA:24380"/>
        <dbReference type="Rhea" id="RHEA-COMP:9952"/>
        <dbReference type="Rhea" id="RHEA-COMP:9953"/>
        <dbReference type="ChEBI" id="CHEBI:15378"/>
        <dbReference type="ChEBI" id="CHEBI:57453"/>
        <dbReference type="ChEBI" id="CHEBI:78530"/>
        <dbReference type="ChEBI" id="CHEBI:78844"/>
        <dbReference type="ChEBI" id="CHEBI:195366"/>
        <dbReference type="EC" id="2.1.2.9"/>
    </reaction>
</comment>
<dbReference type="InterPro" id="IPR005793">
    <property type="entry name" value="Formyl_trans_C"/>
</dbReference>
<evidence type="ECO:0000313" key="9">
    <source>
        <dbReference type="Proteomes" id="UP000261174"/>
    </source>
</evidence>
<dbReference type="InterPro" id="IPR036477">
    <property type="entry name" value="Formyl_transf_N_sf"/>
</dbReference>
<dbReference type="EC" id="2.1.2.9" evidence="2 5"/>
<organism evidence="8 9">
    <name type="scientific">Chitinophaga silvisoli</name>
    <dbReference type="NCBI Taxonomy" id="2291814"/>
    <lineage>
        <taxon>Bacteria</taxon>
        <taxon>Pseudomonadati</taxon>
        <taxon>Bacteroidota</taxon>
        <taxon>Chitinophagia</taxon>
        <taxon>Chitinophagales</taxon>
        <taxon>Chitinophagaceae</taxon>
        <taxon>Chitinophaga</taxon>
    </lineage>
</organism>
<dbReference type="CDD" id="cd08646">
    <property type="entry name" value="FMT_core_Met-tRNA-FMT_N"/>
    <property type="match status" value="1"/>
</dbReference>
<gene>
    <name evidence="5" type="primary">fmt</name>
    <name evidence="8" type="ORF">DXN04_25260</name>
</gene>
<evidence type="ECO:0000256" key="3">
    <source>
        <dbReference type="ARBA" id="ARBA00022679"/>
    </source>
</evidence>
<evidence type="ECO:0000259" key="7">
    <source>
        <dbReference type="Pfam" id="PF02911"/>
    </source>
</evidence>
<dbReference type="InterPro" id="IPR011034">
    <property type="entry name" value="Formyl_transferase-like_C_sf"/>
</dbReference>
<dbReference type="GO" id="GO:0005829">
    <property type="term" value="C:cytosol"/>
    <property type="evidence" value="ECO:0007669"/>
    <property type="project" value="TreeGrafter"/>
</dbReference>
<dbReference type="Pfam" id="PF02911">
    <property type="entry name" value="Formyl_trans_C"/>
    <property type="match status" value="1"/>
</dbReference>
<dbReference type="PANTHER" id="PTHR11138:SF5">
    <property type="entry name" value="METHIONYL-TRNA FORMYLTRANSFERASE, MITOCHONDRIAL"/>
    <property type="match status" value="1"/>
</dbReference>
<dbReference type="InterPro" id="IPR002376">
    <property type="entry name" value="Formyl_transf_N"/>
</dbReference>
<dbReference type="EMBL" id="QTJV01000010">
    <property type="protein sequence ID" value="RFM32098.1"/>
    <property type="molecule type" value="Genomic_DNA"/>
</dbReference>
<keyword evidence="4 5" id="KW-0648">Protein biosynthesis</keyword>
<comment type="similarity">
    <text evidence="1 5">Belongs to the Fmt family.</text>
</comment>
<comment type="caution">
    <text evidence="8">The sequence shown here is derived from an EMBL/GenBank/DDBJ whole genome shotgun (WGS) entry which is preliminary data.</text>
</comment>
<evidence type="ECO:0000256" key="5">
    <source>
        <dbReference type="HAMAP-Rule" id="MF_00182"/>
    </source>
</evidence>
<evidence type="ECO:0000256" key="1">
    <source>
        <dbReference type="ARBA" id="ARBA00010699"/>
    </source>
</evidence>
<dbReference type="SUPFAM" id="SSF53328">
    <property type="entry name" value="Formyltransferase"/>
    <property type="match status" value="1"/>
</dbReference>
<dbReference type="NCBIfam" id="TIGR00460">
    <property type="entry name" value="fmt"/>
    <property type="match status" value="1"/>
</dbReference>
<dbReference type="Gene3D" id="3.40.50.12230">
    <property type="match status" value="1"/>
</dbReference>
<evidence type="ECO:0000256" key="4">
    <source>
        <dbReference type="ARBA" id="ARBA00022917"/>
    </source>
</evidence>
<dbReference type="AlphaFoldDB" id="A0A3E1NWF5"/>
<sequence length="310" mass="34291">MQSDSLRIVFMGTPDFAVASLDILVQHGFNIVGVITAPDKPAGRGLQLQESAVKKYAVSKGLHVMQPEKLKNPEFLEELRALKADLQVVVAFRMLPVVVWDMPRLGTINVHGSLLPNYRGAAPINWAIINGEKESGVTTFKLQHEIDTGDVMFSQAVPIREDETAGELHDALMQTGAELLLKTVTAIANGDVHEMPQAQMKAEDIKHAPKIFKEDCQIKWEDGIDHIYNLVRGLSPYPTAWTYLQGKSVKIFKATKEKVAPAVAPGEFVTDGKSYLKIAAKDGYLSLVDIQLEGKKRMEIEAFLRGFRAN</sequence>
<protein>
    <recommendedName>
        <fullName evidence="2 5">Methionyl-tRNA formyltransferase</fullName>
        <ecNumber evidence="2 5">2.1.2.9</ecNumber>
    </recommendedName>
</protein>
<feature type="binding site" evidence="5">
    <location>
        <begin position="113"/>
        <end position="116"/>
    </location>
    <ligand>
        <name>(6S)-5,6,7,8-tetrahydrofolate</name>
        <dbReference type="ChEBI" id="CHEBI:57453"/>
    </ligand>
</feature>
<feature type="domain" description="Formyl transferase C-terminal" evidence="7">
    <location>
        <begin position="210"/>
        <end position="308"/>
    </location>
</feature>
<dbReference type="Proteomes" id="UP000261174">
    <property type="component" value="Unassembled WGS sequence"/>
</dbReference>
<proteinExistence type="inferred from homology"/>
<feature type="domain" description="Formyl transferase N-terminal" evidence="6">
    <location>
        <begin position="7"/>
        <end position="183"/>
    </location>
</feature>
<dbReference type="RefSeq" id="WP_116856185.1">
    <property type="nucleotide sequence ID" value="NZ_QTJV01000010.1"/>
</dbReference>
<dbReference type="SUPFAM" id="SSF50486">
    <property type="entry name" value="FMT C-terminal domain-like"/>
    <property type="match status" value="1"/>
</dbReference>
<evidence type="ECO:0000313" key="8">
    <source>
        <dbReference type="EMBL" id="RFM32098.1"/>
    </source>
</evidence>
<dbReference type="HAMAP" id="MF_00182">
    <property type="entry name" value="Formyl_trans"/>
    <property type="match status" value="1"/>
</dbReference>
<evidence type="ECO:0000259" key="6">
    <source>
        <dbReference type="Pfam" id="PF00551"/>
    </source>
</evidence>
<dbReference type="GO" id="GO:0004479">
    <property type="term" value="F:methionyl-tRNA formyltransferase activity"/>
    <property type="evidence" value="ECO:0007669"/>
    <property type="project" value="UniProtKB-UniRule"/>
</dbReference>
<dbReference type="InterPro" id="IPR044135">
    <property type="entry name" value="Met-tRNA-FMT_C"/>
</dbReference>
<accession>A0A3E1NWF5</accession>